<dbReference type="InterPro" id="IPR003439">
    <property type="entry name" value="ABC_transporter-like_ATP-bd"/>
</dbReference>
<dbReference type="Pfam" id="PF00005">
    <property type="entry name" value="ABC_tran"/>
    <property type="match status" value="1"/>
</dbReference>
<dbReference type="KEGG" id="bmx:BMS_2782"/>
<organism evidence="5 6">
    <name type="scientific">Halobacteriovorax marinus (strain ATCC BAA-682 / DSM 15412 / SJ)</name>
    <name type="common">Bacteriovorax marinus</name>
    <dbReference type="NCBI Taxonomy" id="862908"/>
    <lineage>
        <taxon>Bacteria</taxon>
        <taxon>Pseudomonadati</taxon>
        <taxon>Bdellovibrionota</taxon>
        <taxon>Bacteriovoracia</taxon>
        <taxon>Bacteriovoracales</taxon>
        <taxon>Halobacteriovoraceae</taxon>
        <taxon>Halobacteriovorax</taxon>
    </lineage>
</organism>
<dbReference type="HOGENOM" id="CLU_000604_1_22_7"/>
<name>E1WY03_HALMS</name>
<dbReference type="eggNOG" id="COG1127">
    <property type="taxonomic scope" value="Bacteria"/>
</dbReference>
<dbReference type="PATRIC" id="fig|862908.3.peg.2658"/>
<dbReference type="InterPro" id="IPR017871">
    <property type="entry name" value="ABC_transporter-like_CS"/>
</dbReference>
<dbReference type="PROSITE" id="PS50893">
    <property type="entry name" value="ABC_TRANSPORTER_2"/>
    <property type="match status" value="1"/>
</dbReference>
<dbReference type="STRING" id="862908.BMS_2782"/>
<protein>
    <submittedName>
        <fullName evidence="5">ABC transport ATP-binding protein</fullName>
    </submittedName>
</protein>
<dbReference type="PROSITE" id="PS00211">
    <property type="entry name" value="ABC_TRANSPORTER_1"/>
    <property type="match status" value="1"/>
</dbReference>
<keyword evidence="3 5" id="KW-0067">ATP-binding</keyword>
<dbReference type="RefSeq" id="WP_014245332.1">
    <property type="nucleotide sequence ID" value="NC_016620.1"/>
</dbReference>
<dbReference type="Gene3D" id="3.40.50.300">
    <property type="entry name" value="P-loop containing nucleotide triphosphate hydrolases"/>
    <property type="match status" value="1"/>
</dbReference>
<reference evidence="6" key="1">
    <citation type="journal article" date="2013" name="ISME J.">
        <title>A small predatory core genome in the divergent marine Bacteriovorax marinus SJ and the terrestrial Bdellovibrio bacteriovorus.</title>
        <authorList>
            <person name="Crossman L.C."/>
            <person name="Chen H."/>
            <person name="Cerdeno-Tarraga A.M."/>
            <person name="Brooks K."/>
            <person name="Quail M.A."/>
            <person name="Pineiro S.A."/>
            <person name="Hobley L."/>
            <person name="Sockett R.E."/>
            <person name="Bentley S.D."/>
            <person name="Parkhill J."/>
            <person name="Williams H.N."/>
            <person name="Stine O.C."/>
        </authorList>
    </citation>
    <scope>NUCLEOTIDE SEQUENCE [LARGE SCALE GENOMIC DNA]</scope>
    <source>
        <strain evidence="6">ATCC BAA-682 / DSM 15412 / SJ</strain>
    </source>
</reference>
<dbReference type="InterPro" id="IPR003593">
    <property type="entry name" value="AAA+_ATPase"/>
</dbReference>
<accession>E1WY03</accession>
<evidence type="ECO:0000256" key="2">
    <source>
        <dbReference type="ARBA" id="ARBA00022741"/>
    </source>
</evidence>
<dbReference type="AlphaFoldDB" id="E1WY03"/>
<keyword evidence="2" id="KW-0547">Nucleotide-binding</keyword>
<keyword evidence="1" id="KW-0813">Transport</keyword>
<evidence type="ECO:0000256" key="1">
    <source>
        <dbReference type="ARBA" id="ARBA00022448"/>
    </source>
</evidence>
<dbReference type="OrthoDB" id="5290734at2"/>
<evidence type="ECO:0000313" key="6">
    <source>
        <dbReference type="Proteomes" id="UP000008963"/>
    </source>
</evidence>
<proteinExistence type="predicted"/>
<evidence type="ECO:0000259" key="4">
    <source>
        <dbReference type="PROSITE" id="PS50893"/>
    </source>
</evidence>
<feature type="domain" description="ABC transporter" evidence="4">
    <location>
        <begin position="9"/>
        <end position="249"/>
    </location>
</feature>
<dbReference type="Proteomes" id="UP000008963">
    <property type="component" value="Chromosome"/>
</dbReference>
<dbReference type="PANTHER" id="PTHR43023:SF6">
    <property type="entry name" value="INTERMEMBRANE PHOSPHOLIPID TRANSPORT SYSTEM ATP-BINDING PROTEIN MLAF"/>
    <property type="match status" value="1"/>
</dbReference>
<dbReference type="GO" id="GO:0005524">
    <property type="term" value="F:ATP binding"/>
    <property type="evidence" value="ECO:0007669"/>
    <property type="project" value="UniProtKB-KW"/>
</dbReference>
<dbReference type="GO" id="GO:0016887">
    <property type="term" value="F:ATP hydrolysis activity"/>
    <property type="evidence" value="ECO:0007669"/>
    <property type="project" value="InterPro"/>
</dbReference>
<dbReference type="InterPro" id="IPR027417">
    <property type="entry name" value="P-loop_NTPase"/>
</dbReference>
<dbReference type="SUPFAM" id="SSF52540">
    <property type="entry name" value="P-loop containing nucleoside triphosphate hydrolases"/>
    <property type="match status" value="1"/>
</dbReference>
<evidence type="ECO:0000256" key="3">
    <source>
        <dbReference type="ARBA" id="ARBA00022840"/>
    </source>
</evidence>
<keyword evidence="6" id="KW-1185">Reference proteome</keyword>
<gene>
    <name evidence="5" type="ordered locus">BMS_2782</name>
</gene>
<dbReference type="PANTHER" id="PTHR43023">
    <property type="entry name" value="PROTEIN TRIGALACTOSYLDIACYLGLYCEROL 3, CHLOROPLASTIC"/>
    <property type="match status" value="1"/>
</dbReference>
<sequence length="250" mass="27727">MLSFENPAVRISNLTKVFGKHTVLNNLNFDIPKNKITTILGFSGAGKSTLLKHILGLHQPTSGVVEVLGSNLKNLDPMKLREFRQNFGMLFQYAALFDSMSAVENVAFPMREFTKLGNEEIISKSKDLLLSVGIKEVSFEGLPSELSGGMRKRVGLARGLALNPHIMLYDEPTTGLDPITTKMVNDLIVDTAEKNSDRGMTSIIISHDVKATLRISDFVAFLDRGNIVEYLPVEEFKKSTNPLVQEFINL</sequence>
<evidence type="ECO:0000313" key="5">
    <source>
        <dbReference type="EMBL" id="CBW27558.1"/>
    </source>
</evidence>
<dbReference type="SMART" id="SM00382">
    <property type="entry name" value="AAA"/>
    <property type="match status" value="1"/>
</dbReference>
<dbReference type="EMBL" id="FQ312005">
    <property type="protein sequence ID" value="CBW27558.1"/>
    <property type="molecule type" value="Genomic_DNA"/>
</dbReference>